<dbReference type="InterPro" id="IPR034660">
    <property type="entry name" value="DinB/YfiT-like"/>
</dbReference>
<dbReference type="InterPro" id="IPR024344">
    <property type="entry name" value="MDMPI_metal-binding"/>
</dbReference>
<evidence type="ECO:0000313" key="2">
    <source>
        <dbReference type="EMBL" id="MBU3067790.1"/>
    </source>
</evidence>
<sequence length="185" mass="20489">MTADHHRLREAITEELDRIDRIAAQLWDGDCDFTADSGHPGWSFGHVAAHIARGSDFLAGVLLTLSSGSDELRNNALERSDEIDREATRPGAVIITDFEQAAHRFAHSIDTVPEDRWSSTRVATGRISASVEDIIEIWLQEMRIHVPALTLGHEQDSRAPRSQCLITDFLPETAHPPRPAGGDRP</sequence>
<keyword evidence="3" id="KW-1185">Reference proteome</keyword>
<organism evidence="2 3">
    <name type="scientific">Nocardia albiluteola</name>
    <dbReference type="NCBI Taxonomy" id="2842303"/>
    <lineage>
        <taxon>Bacteria</taxon>
        <taxon>Bacillati</taxon>
        <taxon>Actinomycetota</taxon>
        <taxon>Actinomycetes</taxon>
        <taxon>Mycobacteriales</taxon>
        <taxon>Nocardiaceae</taxon>
        <taxon>Nocardia</taxon>
    </lineage>
</organism>
<comment type="caution">
    <text evidence="2">The sequence shown here is derived from an EMBL/GenBank/DDBJ whole genome shotgun (WGS) entry which is preliminary data.</text>
</comment>
<evidence type="ECO:0000259" key="1">
    <source>
        <dbReference type="Pfam" id="PF11716"/>
    </source>
</evidence>
<dbReference type="GO" id="GO:0016853">
    <property type="term" value="F:isomerase activity"/>
    <property type="evidence" value="ECO:0007669"/>
    <property type="project" value="UniProtKB-KW"/>
</dbReference>
<evidence type="ECO:0000313" key="3">
    <source>
        <dbReference type="Proteomes" id="UP000733379"/>
    </source>
</evidence>
<gene>
    <name evidence="2" type="ORF">KO481_40510</name>
</gene>
<proteinExistence type="predicted"/>
<accession>A0ABS6BBY3</accession>
<dbReference type="Proteomes" id="UP000733379">
    <property type="component" value="Unassembled WGS sequence"/>
</dbReference>
<dbReference type="SUPFAM" id="SSF109854">
    <property type="entry name" value="DinB/YfiT-like putative metalloenzymes"/>
    <property type="match status" value="1"/>
</dbReference>
<keyword evidence="2" id="KW-0413">Isomerase</keyword>
<dbReference type="EMBL" id="JAHKNI010000025">
    <property type="protein sequence ID" value="MBU3067790.1"/>
    <property type="molecule type" value="Genomic_DNA"/>
</dbReference>
<dbReference type="Gene3D" id="1.20.120.450">
    <property type="entry name" value="dinb family like domain"/>
    <property type="match status" value="1"/>
</dbReference>
<feature type="domain" description="Mycothiol-dependent maleylpyruvate isomerase metal-binding" evidence="1">
    <location>
        <begin position="14"/>
        <end position="145"/>
    </location>
</feature>
<reference evidence="2 3" key="1">
    <citation type="submission" date="2021-06" db="EMBL/GenBank/DDBJ databases">
        <title>Actinomycetes sequencing.</title>
        <authorList>
            <person name="Shan Q."/>
        </authorList>
    </citation>
    <scope>NUCLEOTIDE SEQUENCE [LARGE SCALE GENOMIC DNA]</scope>
    <source>
        <strain evidence="2 3">NEAU-G5</strain>
    </source>
</reference>
<name>A0ABS6BBY3_9NOCA</name>
<dbReference type="RefSeq" id="WP_215923869.1">
    <property type="nucleotide sequence ID" value="NZ_JAHKNI010000025.1"/>
</dbReference>
<dbReference type="Pfam" id="PF11716">
    <property type="entry name" value="MDMPI_N"/>
    <property type="match status" value="1"/>
</dbReference>
<protein>
    <submittedName>
        <fullName evidence="2">Maleylpyruvate isomerase N-terminal domain-containing protein</fullName>
    </submittedName>
</protein>